<feature type="binding site" evidence="7">
    <location>
        <position position="176"/>
    </location>
    <ligand>
        <name>L-aspartate</name>
        <dbReference type="ChEBI" id="CHEBI:29991"/>
    </ligand>
</feature>
<comment type="catalytic activity">
    <reaction evidence="6 7">
        <text>carbamoyl phosphate + L-aspartate = N-carbamoyl-L-aspartate + phosphate + H(+)</text>
        <dbReference type="Rhea" id="RHEA:20013"/>
        <dbReference type="ChEBI" id="CHEBI:15378"/>
        <dbReference type="ChEBI" id="CHEBI:29991"/>
        <dbReference type="ChEBI" id="CHEBI:32814"/>
        <dbReference type="ChEBI" id="CHEBI:43474"/>
        <dbReference type="ChEBI" id="CHEBI:58228"/>
        <dbReference type="EC" id="2.1.3.2"/>
    </reaction>
</comment>
<feature type="binding site" evidence="7">
    <location>
        <position position="270"/>
    </location>
    <ligand>
        <name>carbamoyl phosphate</name>
        <dbReference type="ChEBI" id="CHEBI:58228"/>
    </ligand>
</feature>
<evidence type="ECO:0000313" key="8">
    <source>
        <dbReference type="EMBL" id="PGF36472.1"/>
    </source>
</evidence>
<dbReference type="InterPro" id="IPR002082">
    <property type="entry name" value="Asp_carbamoyltransf"/>
</dbReference>
<reference evidence="8 9" key="1">
    <citation type="submission" date="2017-02" db="EMBL/GenBank/DDBJ databases">
        <title>Prevalence of linear plasmids in Cutibacterium acnes isolates obtained from cancerous prostatic tissue.</title>
        <authorList>
            <person name="Davidsson S."/>
            <person name="Bruggemann H."/>
        </authorList>
    </citation>
    <scope>NUCLEOTIDE SEQUENCE [LARGE SCALE GENOMIC DNA]</scope>
    <source>
        <strain evidence="8 9">11-78</strain>
    </source>
</reference>
<evidence type="ECO:0000256" key="2">
    <source>
        <dbReference type="ARBA" id="ARBA00008896"/>
    </source>
</evidence>
<dbReference type="HAMAP" id="MF_00001">
    <property type="entry name" value="Asp_carb_tr"/>
    <property type="match status" value="1"/>
</dbReference>
<accession>A0A2B7JV85</accession>
<evidence type="ECO:0000256" key="7">
    <source>
        <dbReference type="HAMAP-Rule" id="MF_00001"/>
    </source>
</evidence>
<comment type="caution">
    <text evidence="8">The sequence shown here is derived from an EMBL/GenBank/DDBJ whole genome shotgun (WGS) entry which is preliminary data.</text>
</comment>
<evidence type="ECO:0000256" key="6">
    <source>
        <dbReference type="ARBA" id="ARBA00048859"/>
    </source>
</evidence>
<dbReference type="SUPFAM" id="SSF53671">
    <property type="entry name" value="Aspartate/ornithine carbamoyltransferase"/>
    <property type="match status" value="1"/>
</dbReference>
<feature type="binding site" evidence="7">
    <location>
        <position position="146"/>
    </location>
    <ligand>
        <name>carbamoyl phosphate</name>
        <dbReference type="ChEBI" id="CHEBI:58228"/>
    </ligand>
</feature>
<evidence type="ECO:0000256" key="1">
    <source>
        <dbReference type="ARBA" id="ARBA00004852"/>
    </source>
</evidence>
<dbReference type="InterPro" id="IPR006131">
    <property type="entry name" value="Asp_carbamoyltransf_Asp/Orn-bd"/>
</dbReference>
<dbReference type="Proteomes" id="UP000226191">
    <property type="component" value="Unassembled WGS sequence"/>
</dbReference>
<dbReference type="EC" id="2.1.3.2" evidence="7"/>
<comment type="similarity">
    <text evidence="2 7">Belongs to the aspartate/ornithine carbamoyltransferase superfamily. ATCase family.</text>
</comment>
<dbReference type="PANTHER" id="PTHR45753:SF6">
    <property type="entry name" value="ASPARTATE CARBAMOYLTRANSFERASE"/>
    <property type="match status" value="1"/>
</dbReference>
<feature type="binding site" evidence="7">
    <location>
        <position position="228"/>
    </location>
    <ligand>
        <name>L-aspartate</name>
        <dbReference type="ChEBI" id="CHEBI:29991"/>
    </ligand>
</feature>
<name>A0A2B7JV85_CUTAC</name>
<dbReference type="GO" id="GO:0006207">
    <property type="term" value="P:'de novo' pyrimidine nucleobase biosynthetic process"/>
    <property type="evidence" value="ECO:0007669"/>
    <property type="project" value="InterPro"/>
</dbReference>
<keyword evidence="4 7" id="KW-0665">Pyrimidine biosynthesis</keyword>
<dbReference type="PANTHER" id="PTHR45753">
    <property type="entry name" value="ORNITHINE CARBAMOYLTRANSFERASE, MITOCHONDRIAL"/>
    <property type="match status" value="1"/>
</dbReference>
<feature type="binding site" evidence="7">
    <location>
        <position position="143"/>
    </location>
    <ligand>
        <name>carbamoyl phosphate</name>
        <dbReference type="ChEBI" id="CHEBI:58228"/>
    </ligand>
</feature>
<dbReference type="RefSeq" id="WP_002515648.1">
    <property type="nucleotide sequence ID" value="NZ_AP022844.1"/>
</dbReference>
<comment type="pathway">
    <text evidence="1 7">Pyrimidine metabolism; UMP biosynthesis via de novo pathway; (S)-dihydroorotate from bicarbonate: step 2/3.</text>
</comment>
<dbReference type="Pfam" id="PF00185">
    <property type="entry name" value="OTCace"/>
    <property type="match status" value="1"/>
</dbReference>
<dbReference type="GO" id="GO:0004070">
    <property type="term" value="F:aspartate carbamoyltransferase activity"/>
    <property type="evidence" value="ECO:0007669"/>
    <property type="project" value="UniProtKB-UniRule"/>
</dbReference>
<keyword evidence="3 7" id="KW-0808">Transferase</keyword>
<feature type="binding site" evidence="7">
    <location>
        <position position="269"/>
    </location>
    <ligand>
        <name>carbamoyl phosphate</name>
        <dbReference type="ChEBI" id="CHEBI:58228"/>
    </ligand>
</feature>
<dbReference type="AlphaFoldDB" id="A0A2B7JV85"/>
<dbReference type="GO" id="GO:0016597">
    <property type="term" value="F:amino acid binding"/>
    <property type="evidence" value="ECO:0007669"/>
    <property type="project" value="InterPro"/>
</dbReference>
<dbReference type="GO" id="GO:0006520">
    <property type="term" value="P:amino acid metabolic process"/>
    <property type="evidence" value="ECO:0007669"/>
    <property type="project" value="InterPro"/>
</dbReference>
<evidence type="ECO:0000256" key="4">
    <source>
        <dbReference type="ARBA" id="ARBA00022975"/>
    </source>
</evidence>
<dbReference type="InterPro" id="IPR006132">
    <property type="entry name" value="Asp/Orn_carbamoyltranf_P-bd"/>
</dbReference>
<feature type="binding site" evidence="7">
    <location>
        <position position="113"/>
    </location>
    <ligand>
        <name>carbamoyl phosphate</name>
        <dbReference type="ChEBI" id="CHEBI:58228"/>
    </ligand>
</feature>
<sequence>MSTEVVKEFDADYTGRHFLSVEDMSSDDVMRIIERGRQFKAGDAPRVEPGHVAINMFFENSTRTMTSFQMAEHRLGMKILDFDPGHSSVTKGESLYDSVRTVDAIGAEVAVIRHSTNHYYDYLLATGMLGLSVVNGGDGSGQHPSQCMLDLMTIAEEFGHVDGLTVAISGDIVHSRVARSDAQILTRLGANVVFTGPREWMDHDVTRLGTMATLDEVIADVDVAMMLRVQHERFDAGPDFSATDYLHTFGLTDERAERMKPHAIIMHPAPVNRGCEISGHLVEAPSSRIFEQMGNGVMVRMAILEQVLHGRETK</sequence>
<evidence type="ECO:0000256" key="3">
    <source>
        <dbReference type="ARBA" id="ARBA00022679"/>
    </source>
</evidence>
<feature type="binding site" evidence="7">
    <location>
        <position position="63"/>
    </location>
    <ligand>
        <name>carbamoyl phosphate</name>
        <dbReference type="ChEBI" id="CHEBI:58228"/>
    </ligand>
</feature>
<dbReference type="FunFam" id="3.40.50.1370:FF:000011">
    <property type="entry name" value="Aspartate carbamoyltransferase"/>
    <property type="match status" value="1"/>
</dbReference>
<dbReference type="PRINTS" id="PR00100">
    <property type="entry name" value="AOTCASE"/>
</dbReference>
<dbReference type="PRINTS" id="PR00101">
    <property type="entry name" value="ATCASE"/>
</dbReference>
<dbReference type="GO" id="GO:0005829">
    <property type="term" value="C:cytosol"/>
    <property type="evidence" value="ECO:0007669"/>
    <property type="project" value="TreeGrafter"/>
</dbReference>
<organism evidence="8 9">
    <name type="scientific">Cutibacterium acnes</name>
    <name type="common">Propionibacterium acnes</name>
    <dbReference type="NCBI Taxonomy" id="1747"/>
    <lineage>
        <taxon>Bacteria</taxon>
        <taxon>Bacillati</taxon>
        <taxon>Actinomycetota</taxon>
        <taxon>Actinomycetes</taxon>
        <taxon>Propionibacteriales</taxon>
        <taxon>Propionibacteriaceae</taxon>
        <taxon>Cutibacterium</taxon>
    </lineage>
</organism>
<dbReference type="InterPro" id="IPR006130">
    <property type="entry name" value="Asp/Orn_carbamoylTrfase"/>
</dbReference>
<feature type="binding site" evidence="7">
    <location>
        <position position="64"/>
    </location>
    <ligand>
        <name>carbamoyl phosphate</name>
        <dbReference type="ChEBI" id="CHEBI:58228"/>
    </ligand>
</feature>
<protein>
    <recommendedName>
        <fullName evidence="7">Aspartate carbamoyltransferase</fullName>
        <ecNumber evidence="7">2.1.3.2</ecNumber>
    </recommendedName>
    <alternativeName>
        <fullName evidence="7">Aspartate transcarbamylase</fullName>
        <shortName evidence="7">ATCase</shortName>
    </alternativeName>
</protein>
<evidence type="ECO:0000313" key="9">
    <source>
        <dbReference type="Proteomes" id="UP000226191"/>
    </source>
</evidence>
<dbReference type="GeneID" id="92856964"/>
<dbReference type="OrthoDB" id="9774690at2"/>
<dbReference type="NCBIfam" id="TIGR00670">
    <property type="entry name" value="asp_carb_tr"/>
    <property type="match status" value="1"/>
</dbReference>
<gene>
    <name evidence="7" type="primary">pyrB</name>
    <name evidence="8" type="ORF">B1B09_02290</name>
</gene>
<dbReference type="InterPro" id="IPR036901">
    <property type="entry name" value="Asp/Orn_carbamoylTrfase_sf"/>
</dbReference>
<dbReference type="NCBIfam" id="NF002032">
    <property type="entry name" value="PRK00856.1"/>
    <property type="match status" value="1"/>
</dbReference>
<feature type="binding site" evidence="7">
    <location>
        <position position="91"/>
    </location>
    <ligand>
        <name>L-aspartate</name>
        <dbReference type="ChEBI" id="CHEBI:29991"/>
    </ligand>
</feature>
<comment type="subunit">
    <text evidence="7">Heterododecamer (2C3:3R2) of six catalytic PyrB chains organized as two trimers (C3), and six regulatory PyrI chains organized as three dimers (R2).</text>
</comment>
<proteinExistence type="inferred from homology"/>
<dbReference type="PROSITE" id="PS00097">
    <property type="entry name" value="CARBAMOYLTRANSFERASE"/>
    <property type="match status" value="1"/>
</dbReference>
<dbReference type="Pfam" id="PF02729">
    <property type="entry name" value="OTCace_N"/>
    <property type="match status" value="1"/>
</dbReference>
<dbReference type="Gene3D" id="3.40.50.1370">
    <property type="entry name" value="Aspartate/ornithine carbamoyltransferase"/>
    <property type="match status" value="2"/>
</dbReference>
<dbReference type="EMBL" id="MVCE01000001">
    <property type="protein sequence ID" value="PGF36472.1"/>
    <property type="molecule type" value="Genomic_DNA"/>
</dbReference>
<dbReference type="GO" id="GO:0044205">
    <property type="term" value="P:'de novo' UMP biosynthetic process"/>
    <property type="evidence" value="ECO:0007669"/>
    <property type="project" value="UniProtKB-UniRule"/>
</dbReference>
<comment type="function">
    <text evidence="5 7">Catalyzes the condensation of carbamoyl phosphate and aspartate to form carbamoyl aspartate and inorganic phosphate, the committed step in the de novo pyrimidine nucleotide biosynthesis pathway.</text>
</comment>
<evidence type="ECO:0000256" key="5">
    <source>
        <dbReference type="ARBA" id="ARBA00043884"/>
    </source>
</evidence>